<comment type="subcellular location">
    <subcellularLocation>
        <location evidence="1 8">Cell outer membrane</location>
        <topology evidence="1 8">Multi-pass membrane protein</topology>
    </subcellularLocation>
</comment>
<evidence type="ECO:0000259" key="12">
    <source>
        <dbReference type="Pfam" id="PF00593"/>
    </source>
</evidence>
<dbReference type="PROSITE" id="PS52016">
    <property type="entry name" value="TONB_DEPENDENT_REC_3"/>
    <property type="match status" value="1"/>
</dbReference>
<evidence type="ECO:0000259" key="13">
    <source>
        <dbReference type="Pfam" id="PF07715"/>
    </source>
</evidence>
<dbReference type="InterPro" id="IPR000531">
    <property type="entry name" value="Beta-barrel_TonB"/>
</dbReference>
<dbReference type="InterPro" id="IPR037066">
    <property type="entry name" value="Plug_dom_sf"/>
</dbReference>
<dbReference type="PANTHER" id="PTHR30069:SF40">
    <property type="entry name" value="TONB-DEPENDENT RECEPTOR NMB0964-RELATED"/>
    <property type="match status" value="1"/>
</dbReference>
<evidence type="ECO:0000256" key="5">
    <source>
        <dbReference type="ARBA" id="ARBA00023077"/>
    </source>
</evidence>
<dbReference type="RefSeq" id="WP_243918753.1">
    <property type="nucleotide sequence ID" value="NZ_JALHLG010000005.1"/>
</dbReference>
<keyword evidence="7 8" id="KW-0998">Cell outer membrane</keyword>
<dbReference type="Pfam" id="PF00593">
    <property type="entry name" value="TonB_dep_Rec_b-barrel"/>
    <property type="match status" value="1"/>
</dbReference>
<dbReference type="Pfam" id="PF07715">
    <property type="entry name" value="Plug"/>
    <property type="match status" value="1"/>
</dbReference>
<sequence length="711" mass="75477">MITRPPRIAMLACASSLATAALLAALPGTALAQSAAPDSTGAGGAGSHSSHAQESGPEIIVTGRVISGNTDPISAPVVLQGDSLARNLKPQIGQMLANLPGVTTSGFAPGVSRPILRGFDGPRVQVLLDGIGSLDASSVSADHAVSLDTLNVERVEVLHGPRVLLYASDPAGGAVNAIDKRIPRHVPENTYKLDALASFGTAANLFNGGAAADVKLADRLVAHVDGSYFHSDNLDIGGHVLSPELRAQTLTRADDLAAAGDTAGAATLTDQANRKGSIPNSWTKGWSVGGGLAFIDEGGDIGVSVQRLSTDYGIPPRPSVDPGATSIALRQTRVDLRAGLNLDGFFKRVEMRGAFGDYEHAEIEDGNVGTKFHNKSIKVRLQADQARHGIWTGSSGVQYSTARLDISGDEMLLPNSQTDQFAVFTLQQLEVGQFDLEGALRYENTRIHTIPAAERRNFSQYSAVAGLAWHPIDHLTVSVSYLHGERAPAAEELFVDGMHDATQSYERGNPNFTVERSDGIEAGIRYNGGDFAGSVTAYGTNFANFITGVPTGEVIEEFPVYQYIQAPARFRGVEAEGALTFLRWSSGGSLKADTGVDYTHARLVGIGPVPRIPPLRVRGGLEFDSSNLDLRGEVEWNDHQKRVADNENPTRAFTLVNLSATWRPMGDQSPVSLILAADNLLNAKGRLAASETRDFVPIAGRDVRLTAKLSF</sequence>
<dbReference type="SUPFAM" id="SSF56935">
    <property type="entry name" value="Porins"/>
    <property type="match status" value="1"/>
</dbReference>
<evidence type="ECO:0000256" key="11">
    <source>
        <dbReference type="SAM" id="SignalP"/>
    </source>
</evidence>
<protein>
    <submittedName>
        <fullName evidence="14">TonB-dependent receptor</fullName>
    </submittedName>
</protein>
<dbReference type="InterPro" id="IPR036942">
    <property type="entry name" value="Beta-barrel_TonB_sf"/>
</dbReference>
<evidence type="ECO:0000256" key="9">
    <source>
        <dbReference type="RuleBase" id="RU003357"/>
    </source>
</evidence>
<keyword evidence="14" id="KW-0675">Receptor</keyword>
<dbReference type="Proteomes" id="UP001202281">
    <property type="component" value="Unassembled WGS sequence"/>
</dbReference>
<reference evidence="14 15" key="1">
    <citation type="submission" date="2022-04" db="EMBL/GenBank/DDBJ databases">
        <title>Identification of a novel bacterium isolated from mangrove sediments.</title>
        <authorList>
            <person name="Pan X."/>
        </authorList>
    </citation>
    <scope>NUCLEOTIDE SEQUENCE [LARGE SCALE GENOMIC DNA]</scope>
    <source>
        <strain evidence="14 15">B2638</strain>
    </source>
</reference>
<proteinExistence type="inferred from homology"/>
<feature type="signal peptide" evidence="11">
    <location>
        <begin position="1"/>
        <end position="32"/>
    </location>
</feature>
<feature type="chain" id="PRO_5046545890" evidence="11">
    <location>
        <begin position="33"/>
        <end position="711"/>
    </location>
</feature>
<dbReference type="InterPro" id="IPR039426">
    <property type="entry name" value="TonB-dep_rcpt-like"/>
</dbReference>
<feature type="region of interest" description="Disordered" evidence="10">
    <location>
        <begin position="34"/>
        <end position="57"/>
    </location>
</feature>
<evidence type="ECO:0000313" key="15">
    <source>
        <dbReference type="Proteomes" id="UP001202281"/>
    </source>
</evidence>
<dbReference type="Gene3D" id="2.40.170.20">
    <property type="entry name" value="TonB-dependent receptor, beta-barrel domain"/>
    <property type="match status" value="1"/>
</dbReference>
<evidence type="ECO:0000313" key="14">
    <source>
        <dbReference type="EMBL" id="MCJ2186392.1"/>
    </source>
</evidence>
<keyword evidence="11" id="KW-0732">Signal</keyword>
<keyword evidence="3 8" id="KW-1134">Transmembrane beta strand</keyword>
<evidence type="ECO:0000256" key="3">
    <source>
        <dbReference type="ARBA" id="ARBA00022452"/>
    </source>
</evidence>
<comment type="similarity">
    <text evidence="8 9">Belongs to the TonB-dependent receptor family.</text>
</comment>
<keyword evidence="5 9" id="KW-0798">TonB box</keyword>
<evidence type="ECO:0000256" key="8">
    <source>
        <dbReference type="PROSITE-ProRule" id="PRU01360"/>
    </source>
</evidence>
<dbReference type="PANTHER" id="PTHR30069">
    <property type="entry name" value="TONB-DEPENDENT OUTER MEMBRANE RECEPTOR"/>
    <property type="match status" value="1"/>
</dbReference>
<keyword evidence="6 8" id="KW-0472">Membrane</keyword>
<feature type="domain" description="TonB-dependent receptor-like beta-barrel" evidence="12">
    <location>
        <begin position="321"/>
        <end position="680"/>
    </location>
</feature>
<evidence type="ECO:0000256" key="6">
    <source>
        <dbReference type="ARBA" id="ARBA00023136"/>
    </source>
</evidence>
<keyword evidence="2 8" id="KW-0813">Transport</keyword>
<gene>
    <name evidence="14" type="ORF">MTR66_06120</name>
</gene>
<evidence type="ECO:0000256" key="1">
    <source>
        <dbReference type="ARBA" id="ARBA00004571"/>
    </source>
</evidence>
<organism evidence="14 15">
    <name type="scientific">Novosphingobium beihaiensis</name>
    <dbReference type="NCBI Taxonomy" id="2930389"/>
    <lineage>
        <taxon>Bacteria</taxon>
        <taxon>Pseudomonadati</taxon>
        <taxon>Pseudomonadota</taxon>
        <taxon>Alphaproteobacteria</taxon>
        <taxon>Sphingomonadales</taxon>
        <taxon>Sphingomonadaceae</taxon>
        <taxon>Novosphingobium</taxon>
    </lineage>
</organism>
<comment type="caution">
    <text evidence="14">The sequence shown here is derived from an EMBL/GenBank/DDBJ whole genome shotgun (WGS) entry which is preliminary data.</text>
</comment>
<name>A0ABT0BMW5_9SPHN</name>
<feature type="domain" description="TonB-dependent receptor plug" evidence="13">
    <location>
        <begin position="78"/>
        <end position="174"/>
    </location>
</feature>
<dbReference type="EMBL" id="JALHLG010000005">
    <property type="protein sequence ID" value="MCJ2186392.1"/>
    <property type="molecule type" value="Genomic_DNA"/>
</dbReference>
<accession>A0ABT0BMW5</accession>
<keyword evidence="4 8" id="KW-0812">Transmembrane</keyword>
<evidence type="ECO:0000256" key="7">
    <source>
        <dbReference type="ARBA" id="ARBA00023237"/>
    </source>
</evidence>
<dbReference type="InterPro" id="IPR012910">
    <property type="entry name" value="Plug_dom"/>
</dbReference>
<keyword evidence="15" id="KW-1185">Reference proteome</keyword>
<dbReference type="Gene3D" id="2.170.130.10">
    <property type="entry name" value="TonB-dependent receptor, plug domain"/>
    <property type="match status" value="1"/>
</dbReference>
<evidence type="ECO:0000256" key="4">
    <source>
        <dbReference type="ARBA" id="ARBA00022692"/>
    </source>
</evidence>
<evidence type="ECO:0000256" key="10">
    <source>
        <dbReference type="SAM" id="MobiDB-lite"/>
    </source>
</evidence>
<evidence type="ECO:0000256" key="2">
    <source>
        <dbReference type="ARBA" id="ARBA00022448"/>
    </source>
</evidence>